<dbReference type="EMBL" id="JANBQF010000258">
    <property type="protein sequence ID" value="KAJ2002938.1"/>
    <property type="molecule type" value="Genomic_DNA"/>
</dbReference>
<protein>
    <submittedName>
        <fullName evidence="2">Uncharacterized protein</fullName>
    </submittedName>
</protein>
<reference evidence="2" key="1">
    <citation type="submission" date="2022-07" db="EMBL/GenBank/DDBJ databases">
        <title>Phylogenomic reconstructions and comparative analyses of Kickxellomycotina fungi.</title>
        <authorList>
            <person name="Reynolds N.K."/>
            <person name="Stajich J.E."/>
            <person name="Barry K."/>
            <person name="Grigoriev I.V."/>
            <person name="Crous P."/>
            <person name="Smith M.E."/>
        </authorList>
    </citation>
    <scope>NUCLEOTIDE SEQUENCE</scope>
    <source>
        <strain evidence="2">IMI 214461</strain>
    </source>
</reference>
<feature type="region of interest" description="Disordered" evidence="1">
    <location>
        <begin position="1"/>
        <end position="20"/>
    </location>
</feature>
<organism evidence="2 3">
    <name type="scientific">Coemansia thaxteri</name>
    <dbReference type="NCBI Taxonomy" id="2663907"/>
    <lineage>
        <taxon>Eukaryota</taxon>
        <taxon>Fungi</taxon>
        <taxon>Fungi incertae sedis</taxon>
        <taxon>Zoopagomycota</taxon>
        <taxon>Kickxellomycotina</taxon>
        <taxon>Kickxellomycetes</taxon>
        <taxon>Kickxellales</taxon>
        <taxon>Kickxellaceae</taxon>
        <taxon>Coemansia</taxon>
    </lineage>
</organism>
<accession>A0A9W8BH06</accession>
<keyword evidence="3" id="KW-1185">Reference proteome</keyword>
<name>A0A9W8BH06_9FUNG</name>
<feature type="non-terminal residue" evidence="2">
    <location>
        <position position="75"/>
    </location>
</feature>
<dbReference type="Proteomes" id="UP001150907">
    <property type="component" value="Unassembled WGS sequence"/>
</dbReference>
<proteinExistence type="predicted"/>
<dbReference type="OrthoDB" id="30195at2759"/>
<dbReference type="AlphaFoldDB" id="A0A9W8BH06"/>
<feature type="compositionally biased region" description="Basic residues" evidence="1">
    <location>
        <begin position="1"/>
        <end position="11"/>
    </location>
</feature>
<evidence type="ECO:0000313" key="3">
    <source>
        <dbReference type="Proteomes" id="UP001150907"/>
    </source>
</evidence>
<comment type="caution">
    <text evidence="2">The sequence shown here is derived from an EMBL/GenBank/DDBJ whole genome shotgun (WGS) entry which is preliminary data.</text>
</comment>
<sequence>MPKKTTTRRKSQQPQPAASAAVVAHEADRWTWALDGDGGDDSLLAVVRNTDRLRIVDVHTGAMRSEHACASAIRA</sequence>
<evidence type="ECO:0000313" key="2">
    <source>
        <dbReference type="EMBL" id="KAJ2002938.1"/>
    </source>
</evidence>
<gene>
    <name evidence="2" type="ORF">H4R26_003340</name>
</gene>
<evidence type="ECO:0000256" key="1">
    <source>
        <dbReference type="SAM" id="MobiDB-lite"/>
    </source>
</evidence>